<dbReference type="Gene3D" id="3.20.20.30">
    <property type="entry name" value="Luciferase-like domain"/>
    <property type="match status" value="1"/>
</dbReference>
<feature type="domain" description="Luciferase-like" evidence="6">
    <location>
        <begin position="53"/>
        <end position="351"/>
    </location>
</feature>
<evidence type="ECO:0000256" key="5">
    <source>
        <dbReference type="ARBA" id="ARBA00033748"/>
    </source>
</evidence>
<dbReference type="PANTHER" id="PTHR30011">
    <property type="entry name" value="ALKANESULFONATE MONOOXYGENASE-RELATED"/>
    <property type="match status" value="1"/>
</dbReference>
<reference evidence="8" key="1">
    <citation type="journal article" date="2019" name="Int. J. Syst. Evol. Microbiol.">
        <title>The Global Catalogue of Microorganisms (GCM) 10K type strain sequencing project: providing services to taxonomists for standard genome sequencing and annotation.</title>
        <authorList>
            <consortium name="The Broad Institute Genomics Platform"/>
            <consortium name="The Broad Institute Genome Sequencing Center for Infectious Disease"/>
            <person name="Wu L."/>
            <person name="Ma J."/>
        </authorList>
    </citation>
    <scope>NUCLEOTIDE SEQUENCE [LARGE SCALE GENOMIC DNA]</scope>
    <source>
        <strain evidence="8">JCM 11896</strain>
    </source>
</reference>
<dbReference type="EMBL" id="BAAAJK010000004">
    <property type="protein sequence ID" value="GAA1382309.1"/>
    <property type="molecule type" value="Genomic_DNA"/>
</dbReference>
<evidence type="ECO:0000259" key="6">
    <source>
        <dbReference type="Pfam" id="PF00296"/>
    </source>
</evidence>
<evidence type="ECO:0000256" key="1">
    <source>
        <dbReference type="ARBA" id="ARBA00022630"/>
    </source>
</evidence>
<keyword evidence="2" id="KW-0288">FMN</keyword>
<keyword evidence="4" id="KW-0503">Monooxygenase</keyword>
<dbReference type="Proteomes" id="UP001501414">
    <property type="component" value="Unassembled WGS sequence"/>
</dbReference>
<comment type="caution">
    <text evidence="7">The sequence shown here is derived from an EMBL/GenBank/DDBJ whole genome shotgun (WGS) entry which is preliminary data.</text>
</comment>
<sequence>MSGRLHLAVELGAAGRHPGGWRLSTDAERRIDTDAERRIDTDAERRIDTDAERLFGAEHHVGLVRTAARGGLDLVALPDSLLPPSDDPAALPGTLDAVGIAARVAPVVPGIGLVPTVTVTHTEPFHLSKAIATLDFVATGRAGWQPDVSRTRAEADLFGRTTDPREPGSLWREAGEVAEVVARLWDSWEDDAEIRDAATGRFADRSKLHHIDFAGEFFSVKGPSITPRPPQGHPLTVLRGDEPAALAVAARYADVVRVTADGIAAAAEARDRVRAAVADAGRDPEQVAVLLDVETLLGPGAADRLAELDRLAPAGADIAPSTLRHVGDPAELAELLRDAAEERAADGFVLVPLALPTGIDEIVDGLLPALGDTWAPAPYDGTLRDRFGLSRPANRYTAPVA</sequence>
<dbReference type="InterPro" id="IPR036661">
    <property type="entry name" value="Luciferase-like_sf"/>
</dbReference>
<organism evidence="7 8">
    <name type="scientific">Pseudonocardia kongjuensis</name>
    <dbReference type="NCBI Taxonomy" id="102227"/>
    <lineage>
        <taxon>Bacteria</taxon>
        <taxon>Bacillati</taxon>
        <taxon>Actinomycetota</taxon>
        <taxon>Actinomycetes</taxon>
        <taxon>Pseudonocardiales</taxon>
        <taxon>Pseudonocardiaceae</taxon>
        <taxon>Pseudonocardia</taxon>
    </lineage>
</organism>
<dbReference type="SUPFAM" id="SSF51679">
    <property type="entry name" value="Bacterial luciferase-like"/>
    <property type="match status" value="1"/>
</dbReference>
<dbReference type="RefSeq" id="WP_344018721.1">
    <property type="nucleotide sequence ID" value="NZ_BAAAJK010000004.1"/>
</dbReference>
<name>A0ABP4IA51_9PSEU</name>
<protein>
    <submittedName>
        <fullName evidence="7">LLM class flavin-dependent oxidoreductase</fullName>
    </submittedName>
</protein>
<keyword evidence="3" id="KW-0560">Oxidoreductase</keyword>
<proteinExistence type="inferred from homology"/>
<dbReference type="PIRSF" id="PIRSF000337">
    <property type="entry name" value="NTA_MOA"/>
    <property type="match status" value="1"/>
</dbReference>
<keyword evidence="1" id="KW-0285">Flavoprotein</keyword>
<evidence type="ECO:0000256" key="4">
    <source>
        <dbReference type="ARBA" id="ARBA00023033"/>
    </source>
</evidence>
<comment type="similarity">
    <text evidence="5">Belongs to the NtaA/SnaA/DszA monooxygenase family.</text>
</comment>
<evidence type="ECO:0000256" key="2">
    <source>
        <dbReference type="ARBA" id="ARBA00022643"/>
    </source>
</evidence>
<keyword evidence="8" id="KW-1185">Reference proteome</keyword>
<gene>
    <name evidence="7" type="ORF">GCM10009613_09950</name>
</gene>
<dbReference type="InterPro" id="IPR016215">
    <property type="entry name" value="NTA_MOA"/>
</dbReference>
<dbReference type="InterPro" id="IPR051260">
    <property type="entry name" value="Diverse_substr_monoxygenases"/>
</dbReference>
<evidence type="ECO:0000256" key="3">
    <source>
        <dbReference type="ARBA" id="ARBA00023002"/>
    </source>
</evidence>
<evidence type="ECO:0000313" key="8">
    <source>
        <dbReference type="Proteomes" id="UP001501414"/>
    </source>
</evidence>
<dbReference type="PANTHER" id="PTHR30011:SF16">
    <property type="entry name" value="C2H2 FINGER DOMAIN TRANSCRIPTION FACTOR (EUROFUNG)-RELATED"/>
    <property type="match status" value="1"/>
</dbReference>
<dbReference type="InterPro" id="IPR011251">
    <property type="entry name" value="Luciferase-like_dom"/>
</dbReference>
<evidence type="ECO:0000313" key="7">
    <source>
        <dbReference type="EMBL" id="GAA1382309.1"/>
    </source>
</evidence>
<accession>A0ABP4IA51</accession>
<dbReference type="Pfam" id="PF00296">
    <property type="entry name" value="Bac_luciferase"/>
    <property type="match status" value="1"/>
</dbReference>